<evidence type="ECO:0000256" key="6">
    <source>
        <dbReference type="ARBA" id="ARBA00022695"/>
    </source>
</evidence>
<dbReference type="KEGG" id="hcv:FTV88_0828"/>
<dbReference type="InterPro" id="IPR001001">
    <property type="entry name" value="DNA_polIII_beta"/>
</dbReference>
<keyword evidence="9" id="KW-0238">DNA-binding</keyword>
<dbReference type="GO" id="GO:0009360">
    <property type="term" value="C:DNA polymerase III complex"/>
    <property type="evidence" value="ECO:0007669"/>
    <property type="project" value="InterPro"/>
</dbReference>
<dbReference type="InterPro" id="IPR022637">
    <property type="entry name" value="DNA_polIII_beta_cen"/>
</dbReference>
<dbReference type="Pfam" id="PF02767">
    <property type="entry name" value="DNA_pol3_beta_2"/>
    <property type="match status" value="1"/>
</dbReference>
<dbReference type="Pfam" id="PF00712">
    <property type="entry name" value="DNA_pol3_beta"/>
    <property type="match status" value="1"/>
</dbReference>
<evidence type="ECO:0000259" key="12">
    <source>
        <dbReference type="Pfam" id="PF02767"/>
    </source>
</evidence>
<keyword evidence="8 10" id="KW-0239">DNA-directed DNA polymerase</keyword>
<name>A0A5Q2N332_9FIRM</name>
<dbReference type="Pfam" id="PF02768">
    <property type="entry name" value="DNA_pol3_beta_3"/>
    <property type="match status" value="1"/>
</dbReference>
<dbReference type="SUPFAM" id="SSF55979">
    <property type="entry name" value="DNA clamp"/>
    <property type="match status" value="3"/>
</dbReference>
<dbReference type="AlphaFoldDB" id="A0A5Q2N332"/>
<evidence type="ECO:0000256" key="3">
    <source>
        <dbReference type="ARBA" id="ARBA00021035"/>
    </source>
</evidence>
<dbReference type="GO" id="GO:0005737">
    <property type="term" value="C:cytoplasm"/>
    <property type="evidence" value="ECO:0007669"/>
    <property type="project" value="UniProtKB-SubCell"/>
</dbReference>
<accession>A0A5Q2N332</accession>
<protein>
    <recommendedName>
        <fullName evidence="3 10">Beta sliding clamp</fullName>
    </recommendedName>
</protein>
<dbReference type="RefSeq" id="WP_153724459.1">
    <property type="nucleotide sequence ID" value="NZ_CP045875.1"/>
</dbReference>
<dbReference type="InterPro" id="IPR046938">
    <property type="entry name" value="DNA_clamp_sf"/>
</dbReference>
<evidence type="ECO:0000256" key="4">
    <source>
        <dbReference type="ARBA" id="ARBA00022490"/>
    </source>
</evidence>
<evidence type="ECO:0000256" key="5">
    <source>
        <dbReference type="ARBA" id="ARBA00022679"/>
    </source>
</evidence>
<evidence type="ECO:0000256" key="9">
    <source>
        <dbReference type="ARBA" id="ARBA00023125"/>
    </source>
</evidence>
<feature type="domain" description="DNA polymerase III beta sliding clamp C-terminal" evidence="13">
    <location>
        <begin position="247"/>
        <end position="368"/>
    </location>
</feature>
<dbReference type="Gene3D" id="3.10.150.10">
    <property type="entry name" value="DNA Polymerase III, subunit A, domain 2"/>
    <property type="match status" value="1"/>
</dbReference>
<evidence type="ECO:0000256" key="10">
    <source>
        <dbReference type="PIRNR" id="PIRNR000804"/>
    </source>
</evidence>
<dbReference type="GO" id="GO:0008408">
    <property type="term" value="F:3'-5' exonuclease activity"/>
    <property type="evidence" value="ECO:0007669"/>
    <property type="project" value="InterPro"/>
</dbReference>
<dbReference type="Proteomes" id="UP000366051">
    <property type="component" value="Chromosome"/>
</dbReference>
<evidence type="ECO:0000256" key="8">
    <source>
        <dbReference type="ARBA" id="ARBA00022932"/>
    </source>
</evidence>
<dbReference type="NCBIfam" id="TIGR00663">
    <property type="entry name" value="dnan"/>
    <property type="match status" value="1"/>
</dbReference>
<evidence type="ECO:0000313" key="15">
    <source>
        <dbReference type="Proteomes" id="UP000366051"/>
    </source>
</evidence>
<evidence type="ECO:0000256" key="2">
    <source>
        <dbReference type="ARBA" id="ARBA00010752"/>
    </source>
</evidence>
<dbReference type="Gene3D" id="3.70.10.10">
    <property type="match status" value="1"/>
</dbReference>
<keyword evidence="4 10" id="KW-0963">Cytoplasm</keyword>
<dbReference type="EMBL" id="CP045875">
    <property type="protein sequence ID" value="QGG46985.1"/>
    <property type="molecule type" value="Genomic_DNA"/>
</dbReference>
<dbReference type="GO" id="GO:0003887">
    <property type="term" value="F:DNA-directed DNA polymerase activity"/>
    <property type="evidence" value="ECO:0007669"/>
    <property type="project" value="UniProtKB-UniRule"/>
</dbReference>
<evidence type="ECO:0000259" key="11">
    <source>
        <dbReference type="Pfam" id="PF00712"/>
    </source>
</evidence>
<comment type="function">
    <text evidence="10">Confers DNA tethering and processivity to DNA polymerases and other proteins. Acts as a clamp, forming a ring around DNA (a reaction catalyzed by the clamp-loading complex) which diffuses in an ATP-independent manner freely and bidirectionally along dsDNA. Initially characterized for its ability to contact the catalytic subunit of DNA polymerase III (Pol III), a complex, multichain enzyme responsible for most of the replicative synthesis in bacteria; Pol III exhibits 3'-5' exonuclease proofreading activity. The beta chain is required for initiation of replication as well as for processivity of DNA replication.</text>
</comment>
<dbReference type="CDD" id="cd00140">
    <property type="entry name" value="beta_clamp"/>
    <property type="match status" value="1"/>
</dbReference>
<comment type="subcellular location">
    <subcellularLocation>
        <location evidence="1 10">Cytoplasm</location>
    </subcellularLocation>
</comment>
<dbReference type="GO" id="GO:0003677">
    <property type="term" value="F:DNA binding"/>
    <property type="evidence" value="ECO:0007669"/>
    <property type="project" value="UniProtKB-UniRule"/>
</dbReference>
<dbReference type="SMART" id="SM00480">
    <property type="entry name" value="POL3Bc"/>
    <property type="match status" value="1"/>
</dbReference>
<feature type="domain" description="DNA polymerase III beta sliding clamp N-terminal" evidence="11">
    <location>
        <begin position="1"/>
        <end position="119"/>
    </location>
</feature>
<reference evidence="15" key="1">
    <citation type="submission" date="2019-11" db="EMBL/GenBank/DDBJ databases">
        <title>Genome sequence of Heliorestis convoluta strain HH, an alkaliphilic and minimalistic phototrophic bacterium from a soda lake in Egypt.</title>
        <authorList>
            <person name="Dewey E.D."/>
            <person name="Stokes L.M."/>
            <person name="Burchell B.M."/>
            <person name="Shaffer K.N."/>
            <person name="Huntington A.M."/>
            <person name="Baker J.M."/>
            <person name="Nadendla S."/>
            <person name="Giglio M.G."/>
            <person name="Touchman J.W."/>
            <person name="Blankenship R.E."/>
            <person name="Madigan M.T."/>
            <person name="Sattley W.M."/>
        </authorList>
    </citation>
    <scope>NUCLEOTIDE SEQUENCE [LARGE SCALE GENOMIC DNA]</scope>
    <source>
        <strain evidence="15">HH</strain>
    </source>
</reference>
<evidence type="ECO:0000256" key="7">
    <source>
        <dbReference type="ARBA" id="ARBA00022705"/>
    </source>
</evidence>
<gene>
    <name evidence="14" type="primary">dnaN</name>
    <name evidence="14" type="ORF">FTV88_0828</name>
</gene>
<evidence type="ECO:0000313" key="14">
    <source>
        <dbReference type="EMBL" id="QGG46985.1"/>
    </source>
</evidence>
<feature type="domain" description="DNA polymerase III beta sliding clamp central" evidence="12">
    <location>
        <begin position="131"/>
        <end position="244"/>
    </location>
</feature>
<comment type="subunit">
    <text evidence="10">Forms a ring-shaped head-to-tail homodimer around DNA.</text>
</comment>
<evidence type="ECO:0000256" key="1">
    <source>
        <dbReference type="ARBA" id="ARBA00004496"/>
    </source>
</evidence>
<organism evidence="14 15">
    <name type="scientific">Heliorestis convoluta</name>
    <dbReference type="NCBI Taxonomy" id="356322"/>
    <lineage>
        <taxon>Bacteria</taxon>
        <taxon>Bacillati</taxon>
        <taxon>Bacillota</taxon>
        <taxon>Clostridia</taxon>
        <taxon>Eubacteriales</taxon>
        <taxon>Heliobacteriaceae</taxon>
        <taxon>Heliorestis</taxon>
    </lineage>
</organism>
<dbReference type="PIRSF" id="PIRSF000804">
    <property type="entry name" value="DNA_pol_III_b"/>
    <property type="match status" value="1"/>
</dbReference>
<dbReference type="OrthoDB" id="8421503at2"/>
<comment type="similarity">
    <text evidence="2 10">Belongs to the beta sliding clamp family.</text>
</comment>
<dbReference type="PANTHER" id="PTHR30478:SF0">
    <property type="entry name" value="BETA SLIDING CLAMP"/>
    <property type="match status" value="1"/>
</dbReference>
<dbReference type="InterPro" id="IPR022635">
    <property type="entry name" value="DNA_polIII_beta_C"/>
</dbReference>
<keyword evidence="7 10" id="KW-0235">DNA replication</keyword>
<evidence type="ECO:0000259" key="13">
    <source>
        <dbReference type="Pfam" id="PF02768"/>
    </source>
</evidence>
<keyword evidence="6 10" id="KW-0548">Nucleotidyltransferase</keyword>
<proteinExistence type="inferred from homology"/>
<keyword evidence="5 10" id="KW-0808">Transferase</keyword>
<sequence length="370" mass="41835">MEFSCTRQELTEGVSAVLRAVSARPPIPILTGIYMEVQESHLRLLATDMELGIEYTIPIRATQTGTTVVNAKIFSEMVRRLPDGPVTFRVDESHLLKVRFFGSELTLHTMNPLEFPVLPHIVEGQQISFTQGQFKEMTRLIGFAASTDESRPWFTGILWDLQVDHIKWIATDTHRLALLQGHYLEGSIQEERQIILSSKTLIDVARLLHDEESAIELTITKSQVLMETAQMRVILRIIEGQYPKYQQVIPKDYKTRITVKVKALLEAVDRAALASIGKEGSNIIKVTMEGNILTIRSNSPEVGHIHEEVFVDMDGESIPIAFNYRYLQEALKVLSVEDIHIDLTGPLVPGVIRPIGEERYLYLIVPVRTV</sequence>
<keyword evidence="15" id="KW-1185">Reference proteome</keyword>
<dbReference type="PANTHER" id="PTHR30478">
    <property type="entry name" value="DNA POLYMERASE III SUBUNIT BETA"/>
    <property type="match status" value="1"/>
</dbReference>
<dbReference type="InterPro" id="IPR022634">
    <property type="entry name" value="DNA_polIII_beta_N"/>
</dbReference>
<dbReference type="GO" id="GO:0006271">
    <property type="term" value="P:DNA strand elongation involved in DNA replication"/>
    <property type="evidence" value="ECO:0007669"/>
    <property type="project" value="TreeGrafter"/>
</dbReference>